<name>A0A2W1NBG3_PAEXE</name>
<gene>
    <name evidence="9" type="ORF">CBW46_007675</name>
</gene>
<dbReference type="SUPFAM" id="SSF103473">
    <property type="entry name" value="MFS general substrate transporter"/>
    <property type="match status" value="1"/>
</dbReference>
<protein>
    <submittedName>
        <fullName evidence="9">MFS transporter</fullName>
    </submittedName>
</protein>
<keyword evidence="4 7" id="KW-0812">Transmembrane</keyword>
<evidence type="ECO:0000256" key="1">
    <source>
        <dbReference type="ARBA" id="ARBA00004651"/>
    </source>
</evidence>
<keyword evidence="10" id="KW-1185">Reference proteome</keyword>
<dbReference type="AlphaFoldDB" id="A0A2W1NBG3"/>
<dbReference type="EMBL" id="NHRJ02000003">
    <property type="protein sequence ID" value="PZE21244.1"/>
    <property type="molecule type" value="Genomic_DNA"/>
</dbReference>
<evidence type="ECO:0000256" key="4">
    <source>
        <dbReference type="ARBA" id="ARBA00022692"/>
    </source>
</evidence>
<dbReference type="OrthoDB" id="65739at2"/>
<feature type="transmembrane region" description="Helical" evidence="7">
    <location>
        <begin position="162"/>
        <end position="184"/>
    </location>
</feature>
<dbReference type="PANTHER" id="PTHR43414">
    <property type="entry name" value="MULTIDRUG RESISTANCE PROTEIN MDTG"/>
    <property type="match status" value="1"/>
</dbReference>
<comment type="subcellular location">
    <subcellularLocation>
        <location evidence="1">Cell membrane</location>
        <topology evidence="1">Multi-pass membrane protein</topology>
    </subcellularLocation>
</comment>
<dbReference type="InterPro" id="IPR011701">
    <property type="entry name" value="MFS"/>
</dbReference>
<dbReference type="Pfam" id="PF07690">
    <property type="entry name" value="MFS_1"/>
    <property type="match status" value="1"/>
</dbReference>
<proteinExistence type="predicted"/>
<feature type="domain" description="Major facilitator superfamily (MFS) profile" evidence="8">
    <location>
        <begin position="7"/>
        <end position="394"/>
    </location>
</feature>
<feature type="transmembrane region" description="Helical" evidence="7">
    <location>
        <begin position="135"/>
        <end position="156"/>
    </location>
</feature>
<evidence type="ECO:0000256" key="3">
    <source>
        <dbReference type="ARBA" id="ARBA00022475"/>
    </source>
</evidence>
<evidence type="ECO:0000259" key="8">
    <source>
        <dbReference type="PROSITE" id="PS50850"/>
    </source>
</evidence>
<feature type="transmembrane region" description="Helical" evidence="7">
    <location>
        <begin position="45"/>
        <end position="65"/>
    </location>
</feature>
<feature type="transmembrane region" description="Helical" evidence="7">
    <location>
        <begin position="341"/>
        <end position="362"/>
    </location>
</feature>
<evidence type="ECO:0000313" key="9">
    <source>
        <dbReference type="EMBL" id="PZE21244.1"/>
    </source>
</evidence>
<comment type="caution">
    <text evidence="9">The sequence shown here is derived from an EMBL/GenBank/DDBJ whole genome shotgun (WGS) entry which is preliminary data.</text>
</comment>
<keyword evidence="5 7" id="KW-1133">Transmembrane helix</keyword>
<feature type="transmembrane region" description="Helical" evidence="7">
    <location>
        <begin position="368"/>
        <end position="390"/>
    </location>
</feature>
<keyword evidence="6 7" id="KW-0472">Membrane</keyword>
<dbReference type="GO" id="GO:0022857">
    <property type="term" value="F:transmembrane transporter activity"/>
    <property type="evidence" value="ECO:0007669"/>
    <property type="project" value="InterPro"/>
</dbReference>
<evidence type="ECO:0000256" key="6">
    <source>
        <dbReference type="ARBA" id="ARBA00023136"/>
    </source>
</evidence>
<dbReference type="GO" id="GO:0005886">
    <property type="term" value="C:plasma membrane"/>
    <property type="evidence" value="ECO:0007669"/>
    <property type="project" value="UniProtKB-SubCell"/>
</dbReference>
<keyword evidence="3" id="KW-1003">Cell membrane</keyword>
<feature type="transmembrane region" description="Helical" evidence="7">
    <location>
        <begin position="304"/>
        <end position="329"/>
    </location>
</feature>
<dbReference type="InterPro" id="IPR001958">
    <property type="entry name" value="Tet-R_TetA/multi-R_MdtG-like"/>
</dbReference>
<feature type="transmembrane region" description="Helical" evidence="7">
    <location>
        <begin position="277"/>
        <end position="298"/>
    </location>
</feature>
<accession>A0A2W1NBG3</accession>
<feature type="transmembrane region" description="Helical" evidence="7">
    <location>
        <begin position="246"/>
        <end position="270"/>
    </location>
</feature>
<keyword evidence="2" id="KW-0813">Transport</keyword>
<feature type="transmembrane region" description="Helical" evidence="7">
    <location>
        <begin position="213"/>
        <end position="234"/>
    </location>
</feature>
<dbReference type="Gene3D" id="1.20.1250.20">
    <property type="entry name" value="MFS general substrate transporter like domains"/>
    <property type="match status" value="1"/>
</dbReference>
<feature type="transmembrane region" description="Helical" evidence="7">
    <location>
        <begin position="9"/>
        <end position="33"/>
    </location>
</feature>
<feature type="transmembrane region" description="Helical" evidence="7">
    <location>
        <begin position="77"/>
        <end position="96"/>
    </location>
</feature>
<evidence type="ECO:0000256" key="7">
    <source>
        <dbReference type="SAM" id="Phobius"/>
    </source>
</evidence>
<sequence length="405" mass="42964">MEPWKRTMWILWGGVVLCSSSYTMSVPFLPLFLLELGVDDTTVNLWAGAVYSSAFLIGAIMAPFWGGLADRYGKRKMVIRAGISLAVIYALFAFVQTPWQLIGARLLHGFVGGFVPASMAIVASTAPEKQMGWSLGMMQAGTMSGGILGPLFGGLLSEWFGFRMSFIVAAVLIFVAAVAVIIWVHDGKGGSNPSAVRSSILQTWKEAAANRTLVLMLLLLFVFQLSVNMIQPLLTLHVAGLQGDLAGAVLTSGIIFSIIGIAGIVASPFWGRIGQKLSCSFILSVCLLASGGVVSMQFFVQQLWLFTVVQFVYGFFMAGITPAINAMVIRNTDAGFRGRSFGLTASANQFGAMAGPLLGGALGLGLNIHWVFVVTGVILIATGAVVYSGFRQGGAGQSTHEAKSI</sequence>
<reference evidence="9" key="1">
    <citation type="submission" date="2018-06" db="EMBL/GenBank/DDBJ databases">
        <title>Paenibacillus xerothermodurans sp. nov. an extremely dry heat resistant spore forming bacterium isolated from the soil of Cape Canaveral, Florida.</title>
        <authorList>
            <person name="Seuylemezian A."/>
            <person name="Kaur N."/>
            <person name="Patil P."/>
            <person name="Patil P."/>
            <person name="Mayilraj S."/>
            <person name="Vaishampayan P."/>
        </authorList>
    </citation>
    <scope>NUCLEOTIDE SEQUENCE [LARGE SCALE GENOMIC DNA]</scope>
    <source>
        <strain evidence="9">ATCC 27380</strain>
    </source>
</reference>
<dbReference type="PRINTS" id="PR01035">
    <property type="entry name" value="TCRTETA"/>
</dbReference>
<dbReference type="InterPro" id="IPR020846">
    <property type="entry name" value="MFS_dom"/>
</dbReference>
<feature type="transmembrane region" description="Helical" evidence="7">
    <location>
        <begin position="102"/>
        <end position="123"/>
    </location>
</feature>
<dbReference type="RefSeq" id="WP_089199440.1">
    <property type="nucleotide sequence ID" value="NZ_NHRJ02000003.1"/>
</dbReference>
<organism evidence="9 10">
    <name type="scientific">Paenibacillus xerothermodurans</name>
    <dbReference type="NCBI Taxonomy" id="1977292"/>
    <lineage>
        <taxon>Bacteria</taxon>
        <taxon>Bacillati</taxon>
        <taxon>Bacillota</taxon>
        <taxon>Bacilli</taxon>
        <taxon>Bacillales</taxon>
        <taxon>Paenibacillaceae</taxon>
        <taxon>Paenibacillus</taxon>
    </lineage>
</organism>
<evidence type="ECO:0000256" key="2">
    <source>
        <dbReference type="ARBA" id="ARBA00022448"/>
    </source>
</evidence>
<dbReference type="InterPro" id="IPR036259">
    <property type="entry name" value="MFS_trans_sf"/>
</dbReference>
<evidence type="ECO:0000256" key="5">
    <source>
        <dbReference type="ARBA" id="ARBA00022989"/>
    </source>
</evidence>
<dbReference type="PROSITE" id="PS50850">
    <property type="entry name" value="MFS"/>
    <property type="match status" value="1"/>
</dbReference>
<dbReference type="PANTHER" id="PTHR43414:SF1">
    <property type="entry name" value="PEPTIDE PERMEASE"/>
    <property type="match status" value="1"/>
</dbReference>
<evidence type="ECO:0000313" key="10">
    <source>
        <dbReference type="Proteomes" id="UP000214746"/>
    </source>
</evidence>
<dbReference type="Proteomes" id="UP000214746">
    <property type="component" value="Unassembled WGS sequence"/>
</dbReference>